<dbReference type="PANTHER" id="PTHR10366">
    <property type="entry name" value="NAD DEPENDENT EPIMERASE/DEHYDRATASE"/>
    <property type="match status" value="1"/>
</dbReference>
<accession>A0ABR1PP71</accession>
<keyword evidence="3" id="KW-0812">Transmembrane</keyword>
<feature type="transmembrane region" description="Helical" evidence="3">
    <location>
        <begin position="6"/>
        <end position="22"/>
    </location>
</feature>
<protein>
    <recommendedName>
        <fullName evidence="4">Ketoreductase domain-containing protein</fullName>
    </recommendedName>
</protein>
<proteinExistence type="inferred from homology"/>
<dbReference type="Gene3D" id="3.40.50.720">
    <property type="entry name" value="NAD(P)-binding Rossmann-like Domain"/>
    <property type="match status" value="1"/>
</dbReference>
<dbReference type="Proteomes" id="UP001430848">
    <property type="component" value="Unassembled WGS sequence"/>
</dbReference>
<dbReference type="InterPro" id="IPR036291">
    <property type="entry name" value="NAD(P)-bd_dom_sf"/>
</dbReference>
<evidence type="ECO:0000256" key="2">
    <source>
        <dbReference type="ARBA" id="ARBA00023445"/>
    </source>
</evidence>
<dbReference type="SMART" id="SM00822">
    <property type="entry name" value="PKS_KR"/>
    <property type="match status" value="1"/>
</dbReference>
<name>A0ABR1PP71_DIAER</name>
<evidence type="ECO:0000256" key="3">
    <source>
        <dbReference type="SAM" id="Phobius"/>
    </source>
</evidence>
<keyword evidence="3" id="KW-1133">Transmembrane helix</keyword>
<dbReference type="InterPro" id="IPR050425">
    <property type="entry name" value="NAD(P)_dehydrat-like"/>
</dbReference>
<evidence type="ECO:0000313" key="6">
    <source>
        <dbReference type="Proteomes" id="UP001430848"/>
    </source>
</evidence>
<dbReference type="EMBL" id="JAKNSF020000002">
    <property type="protein sequence ID" value="KAK7741570.1"/>
    <property type="molecule type" value="Genomic_DNA"/>
</dbReference>
<organism evidence="5 6">
    <name type="scientific">Diaporthe eres</name>
    <name type="common">Phomopsis oblonga</name>
    <dbReference type="NCBI Taxonomy" id="83184"/>
    <lineage>
        <taxon>Eukaryota</taxon>
        <taxon>Fungi</taxon>
        <taxon>Dikarya</taxon>
        <taxon>Ascomycota</taxon>
        <taxon>Pezizomycotina</taxon>
        <taxon>Sordariomycetes</taxon>
        <taxon>Sordariomycetidae</taxon>
        <taxon>Diaporthales</taxon>
        <taxon>Diaporthaceae</taxon>
        <taxon>Diaporthe</taxon>
        <taxon>Diaporthe eres species complex</taxon>
    </lineage>
</organism>
<dbReference type="InterPro" id="IPR002225">
    <property type="entry name" value="3Beta_OHSteriod_DH/Estase"/>
</dbReference>
<dbReference type="SUPFAM" id="SSF51735">
    <property type="entry name" value="NAD(P)-binding Rossmann-fold domains"/>
    <property type="match status" value="1"/>
</dbReference>
<evidence type="ECO:0000256" key="1">
    <source>
        <dbReference type="ARBA" id="ARBA00023002"/>
    </source>
</evidence>
<dbReference type="Pfam" id="PF01073">
    <property type="entry name" value="3Beta_HSD"/>
    <property type="match status" value="1"/>
</dbReference>
<feature type="domain" description="Ketoreductase" evidence="4">
    <location>
        <begin position="72"/>
        <end position="280"/>
    </location>
</feature>
<dbReference type="InterPro" id="IPR057326">
    <property type="entry name" value="KR_dom"/>
</dbReference>
<evidence type="ECO:0000313" key="5">
    <source>
        <dbReference type="EMBL" id="KAK7741570.1"/>
    </source>
</evidence>
<keyword evidence="3" id="KW-0472">Membrane</keyword>
<keyword evidence="6" id="KW-1185">Reference proteome</keyword>
<evidence type="ECO:0000259" key="4">
    <source>
        <dbReference type="SMART" id="SM00822"/>
    </source>
</evidence>
<keyword evidence="1" id="KW-0560">Oxidoreductase</keyword>
<reference evidence="5 6" key="1">
    <citation type="submission" date="2024-02" db="EMBL/GenBank/DDBJ databases">
        <title>De novo assembly and annotation of 12 fungi associated with fruit tree decline syndrome in Ontario, Canada.</title>
        <authorList>
            <person name="Sulman M."/>
            <person name="Ellouze W."/>
            <person name="Ilyukhin E."/>
        </authorList>
    </citation>
    <scope>NUCLEOTIDE SEQUENCE [LARGE SCALE GENOMIC DNA]</scope>
    <source>
        <strain evidence="5 6">M169</strain>
    </source>
</reference>
<gene>
    <name evidence="5" type="ORF">SLS63_001127</name>
</gene>
<sequence length="491" mass="54146">MGLNVAATVATAVVALLSLYLYRLNRVMENVPEEARAWRGRPWTESEIRETYERMSSQPIDFAKVLPPRLDRRYIVCGGSGLVGGDIVLNLLSRGQSPSSIRILDFSKPSRSDMTRGEVAAVDYVKTDITDPASVEAAFAKPWPGDVARLPLTVFHTVATIRPGERSLLLWERTSRVNIDGTQNVLEAAREAGADIFIATSSASVSLRPARFLIPPWRSQPHGYFQICDERDFDKPLKPHREFFSNYAYSKAIAERQVCSANGPGFRTGCIRPGNGIYGQPTDVICGSMLKQQKVASFTPHIIQQQVSGWNVSLAHLAFEAALVPNPGREGAEDSAPMPRCAGRPYVVTDTGQAIQWYDFFRAAKQLAVTPMEVTKLAPLPLYLIAHLVEGWSLLLARAPFLTRLGLREPRGPARDLQPSIFTPAAFIMVVDEQARKTVEDGGIGYKGLCTTLEGVCDQIWRWNQEQESVANGVARKSILEADIVETHVAA</sequence>
<dbReference type="PANTHER" id="PTHR10366:SF447">
    <property type="entry name" value="HYDROXYSTEROID DEHYDROGENASE_ISOMERASE FAMILY PROTEIN, PUTATIVE (AFU_ORTHOLOGUE AFUA_1G06450)-RELATED"/>
    <property type="match status" value="1"/>
</dbReference>
<comment type="similarity">
    <text evidence="2">Belongs to the NAD(P)-dependent epimerase/dehydratase family. Dihydroflavonol-4-reductase subfamily.</text>
</comment>
<comment type="caution">
    <text evidence="5">The sequence shown here is derived from an EMBL/GenBank/DDBJ whole genome shotgun (WGS) entry which is preliminary data.</text>
</comment>